<dbReference type="Gene3D" id="1.25.40.20">
    <property type="entry name" value="Ankyrin repeat-containing domain"/>
    <property type="match status" value="7"/>
</dbReference>
<dbReference type="AlphaFoldDB" id="A0AAN8K1W2"/>
<name>A0AAN8K1W2_PATCE</name>
<reference evidence="6 7" key="1">
    <citation type="submission" date="2024-01" db="EMBL/GenBank/DDBJ databases">
        <title>The genome of the rayed Mediterranean limpet Patella caerulea (Linnaeus, 1758).</title>
        <authorList>
            <person name="Anh-Thu Weber A."/>
            <person name="Halstead-Nussloch G."/>
        </authorList>
    </citation>
    <scope>NUCLEOTIDE SEQUENCE [LARGE SCALE GENOMIC DNA]</scope>
    <source>
        <strain evidence="6">AATW-2023a</strain>
        <tissue evidence="6">Whole specimen</tissue>
    </source>
</reference>
<dbReference type="Gene3D" id="1.10.750.20">
    <property type="entry name" value="SOCS box"/>
    <property type="match status" value="1"/>
</dbReference>
<feature type="repeat" description="ANK" evidence="3">
    <location>
        <begin position="614"/>
        <end position="646"/>
    </location>
</feature>
<organism evidence="6 7">
    <name type="scientific">Patella caerulea</name>
    <name type="common">Rayed Mediterranean limpet</name>
    <dbReference type="NCBI Taxonomy" id="87958"/>
    <lineage>
        <taxon>Eukaryota</taxon>
        <taxon>Metazoa</taxon>
        <taxon>Spiralia</taxon>
        <taxon>Lophotrochozoa</taxon>
        <taxon>Mollusca</taxon>
        <taxon>Gastropoda</taxon>
        <taxon>Patellogastropoda</taxon>
        <taxon>Patelloidea</taxon>
        <taxon>Patellidae</taxon>
        <taxon>Patella</taxon>
    </lineage>
</organism>
<feature type="domain" description="SOCS box" evidence="5">
    <location>
        <begin position="1015"/>
        <end position="1054"/>
    </location>
</feature>
<evidence type="ECO:0000256" key="2">
    <source>
        <dbReference type="ARBA" id="ARBA00023043"/>
    </source>
</evidence>
<feature type="repeat" description="ANK" evidence="3">
    <location>
        <begin position="212"/>
        <end position="244"/>
    </location>
</feature>
<accession>A0AAN8K1W2</accession>
<feature type="repeat" description="ANK" evidence="3">
    <location>
        <begin position="73"/>
        <end position="110"/>
    </location>
</feature>
<evidence type="ECO:0000256" key="3">
    <source>
        <dbReference type="PROSITE-ProRule" id="PRU00023"/>
    </source>
</evidence>
<feature type="repeat" description="ANK" evidence="3">
    <location>
        <begin position="835"/>
        <end position="867"/>
    </location>
</feature>
<dbReference type="Pfam" id="PF12796">
    <property type="entry name" value="Ank_2"/>
    <property type="match status" value="7"/>
</dbReference>
<evidence type="ECO:0000313" key="6">
    <source>
        <dbReference type="EMBL" id="KAK6187510.1"/>
    </source>
</evidence>
<feature type="repeat" description="ANK" evidence="3">
    <location>
        <begin position="580"/>
        <end position="613"/>
    </location>
</feature>
<feature type="region of interest" description="Disordered" evidence="4">
    <location>
        <begin position="1106"/>
        <end position="1131"/>
    </location>
</feature>
<evidence type="ECO:0000256" key="1">
    <source>
        <dbReference type="ARBA" id="ARBA00022737"/>
    </source>
</evidence>
<evidence type="ECO:0000256" key="4">
    <source>
        <dbReference type="SAM" id="MobiDB-lite"/>
    </source>
</evidence>
<keyword evidence="1" id="KW-0677">Repeat</keyword>
<dbReference type="EMBL" id="JAZGQO010000004">
    <property type="protein sequence ID" value="KAK6187510.1"/>
    <property type="molecule type" value="Genomic_DNA"/>
</dbReference>
<sequence>MDSGCWCASFQAVRKDETEKLKRLVSFQDICVISEWGETILMLACRKQNLETVSILLKHQKVKDIINKISHVEGLSALHLSIYLGQSETTCLPFVMALVEAGADVNTSSRAMMSPSCVSACKGFMSVLAYLIDHGADVNAVDQTECTVLHHIVTKPYTCVILPKLIIAGININLQNKFGETSLYLAILFNHECAVNMLLETNGSCVDLGDREGITPLMLATKQNEIKFMELLHKHGASLNKQDGCGRTSLYLAVKNGNNKTVDVLLKISGCNVNLCDIKGKSPIMLAVQNSNVELIKLLHQHNADVNQQDDLGRTSLYLAVQNDNLKAVDVLLKMDGCDVNLSDNKGKSPIMLAVQNSNVELIKRLHQHNADVNQQDDLGRTSLYLTVQNDNLNAVDVLLKMGGCDVNLSDNKGKSPIMLAVQNSNVELIKLLHQHNADVNQQDDLGRTSLYLAVQNDNLNAVDVLLKMDGCDVNVSDNKGKSPIMLGVQNSNVKLIKLLHQHNADVNQQDDLGRTSLYLAVQNDNLNAVDVLLKMGGCDVNLSDNKGKLPLMLALQNCNTELMELLHQHSADVNQQDDRGRTSLYLAVQNDHLNAVDVLLKMDGCDVNLSDNKGKSPIMLAVQNCNTELMELLHQHNADVNQQDGRGRSAVYYSLQICRCEDCWMINNMEIMKLLECFGAEFKTQNHGNKLLRHVLKHSDDYFQHLVDSNKVDFHDLDKNGDNILHYLARCSTTFSCFETFLTDERIDINHINSTGNTPLMVAAILYNIPYMQALLQHGCSTNISNINGHTVLHLSIIGFVKCNHCNYYYTEWDSELFAAILSKDIDVNAQDTVGQTALMLAVKLGHYNLVKQLCRAGADCKLLDKFGKSMLHYLINFSEISDVKLYKYIIRGFGVDITDTTGKTMMDVAMEFTRHGELSDAFELINYLIAANYCFQNLGHNRRDGMFTVQMWDPSSGRINSHRKLLYESGADRIDIVSKLPFKEDEYRDYGDNDAQTIKCISKESEFHSFCNNICLKSLCRRIIRQHLGSNIQEKVTQLKIPITVQNFILLKCSLEDKYFNLETDDSDDDDYGYDIDMEYDTDEFCIDLYDSEDLYNCYTSTSLSNSSSTSSLSSSPPSPSSQCSLSAS</sequence>
<proteinExistence type="predicted"/>
<evidence type="ECO:0000313" key="7">
    <source>
        <dbReference type="Proteomes" id="UP001347796"/>
    </source>
</evidence>
<evidence type="ECO:0000259" key="5">
    <source>
        <dbReference type="SMART" id="SM00969"/>
    </source>
</evidence>
<dbReference type="InterPro" id="IPR001496">
    <property type="entry name" value="SOCS_box"/>
</dbReference>
<dbReference type="SUPFAM" id="SSF48403">
    <property type="entry name" value="Ankyrin repeat"/>
    <property type="match status" value="3"/>
</dbReference>
<dbReference type="PROSITE" id="PS50297">
    <property type="entry name" value="ANK_REP_REGION"/>
    <property type="match status" value="11"/>
</dbReference>
<dbReference type="InterPro" id="IPR051165">
    <property type="entry name" value="Multifunctional_ANK_Repeat"/>
</dbReference>
<dbReference type="Pfam" id="PF00023">
    <property type="entry name" value="Ank"/>
    <property type="match status" value="2"/>
</dbReference>
<dbReference type="PROSITE" id="PS50088">
    <property type="entry name" value="ANK_REPEAT"/>
    <property type="match status" value="14"/>
</dbReference>
<feature type="repeat" description="ANK" evidence="3">
    <location>
        <begin position="279"/>
        <end position="311"/>
    </location>
</feature>
<dbReference type="PANTHER" id="PTHR24123">
    <property type="entry name" value="ANKYRIN REPEAT-CONTAINING"/>
    <property type="match status" value="1"/>
</dbReference>
<dbReference type="SMART" id="SM00248">
    <property type="entry name" value="ANK"/>
    <property type="match status" value="22"/>
</dbReference>
<feature type="repeat" description="ANK" evidence="3">
    <location>
        <begin position="346"/>
        <end position="378"/>
    </location>
</feature>
<dbReference type="Proteomes" id="UP001347796">
    <property type="component" value="Unassembled WGS sequence"/>
</dbReference>
<comment type="caution">
    <text evidence="6">The sequence shown here is derived from an EMBL/GenBank/DDBJ whole genome shotgun (WGS) entry which is preliminary data.</text>
</comment>
<dbReference type="Pfam" id="PF07525">
    <property type="entry name" value="SOCS_box"/>
    <property type="match status" value="1"/>
</dbReference>
<gene>
    <name evidence="6" type="ORF">SNE40_005516</name>
</gene>
<dbReference type="InterPro" id="IPR036770">
    <property type="entry name" value="Ankyrin_rpt-contain_sf"/>
</dbReference>
<feature type="repeat" description="ANK" evidence="3">
    <location>
        <begin position="446"/>
        <end position="479"/>
    </location>
</feature>
<keyword evidence="2 3" id="KW-0040">ANK repeat</keyword>
<dbReference type="SMART" id="SM00969">
    <property type="entry name" value="SOCS_box"/>
    <property type="match status" value="1"/>
</dbReference>
<protein>
    <recommendedName>
        <fullName evidence="5">SOCS box domain-containing protein</fullName>
    </recommendedName>
</protein>
<keyword evidence="7" id="KW-1185">Reference proteome</keyword>
<feature type="repeat" description="ANK" evidence="3">
    <location>
        <begin position="547"/>
        <end position="579"/>
    </location>
</feature>
<feature type="repeat" description="ANK" evidence="3">
    <location>
        <begin position="413"/>
        <end position="445"/>
    </location>
</feature>
<feature type="repeat" description="ANK" evidence="3">
    <location>
        <begin position="480"/>
        <end position="512"/>
    </location>
</feature>
<dbReference type="PANTHER" id="PTHR24123:SF33">
    <property type="entry name" value="PROTEIN HOS4"/>
    <property type="match status" value="1"/>
</dbReference>
<dbReference type="CDD" id="cd03716">
    <property type="entry name" value="SOCS_ASB_like"/>
    <property type="match status" value="1"/>
</dbReference>
<feature type="repeat" description="ANK" evidence="3">
    <location>
        <begin position="513"/>
        <end position="546"/>
    </location>
</feature>
<dbReference type="Pfam" id="PF13637">
    <property type="entry name" value="Ank_4"/>
    <property type="match status" value="1"/>
</dbReference>
<feature type="repeat" description="ANK" evidence="3">
    <location>
        <begin position="312"/>
        <end position="345"/>
    </location>
</feature>
<feature type="repeat" description="ANK" evidence="3">
    <location>
        <begin position="756"/>
        <end position="788"/>
    </location>
</feature>
<dbReference type="InterPro" id="IPR002110">
    <property type="entry name" value="Ankyrin_rpt"/>
</dbReference>